<evidence type="ECO:0000313" key="2">
    <source>
        <dbReference type="Proteomes" id="UP000799444"/>
    </source>
</evidence>
<dbReference type="EMBL" id="ML996163">
    <property type="protein sequence ID" value="KAF2733339.1"/>
    <property type="molecule type" value="Genomic_DNA"/>
</dbReference>
<organism evidence="1 2">
    <name type="scientific">Polyplosphaeria fusca</name>
    <dbReference type="NCBI Taxonomy" id="682080"/>
    <lineage>
        <taxon>Eukaryota</taxon>
        <taxon>Fungi</taxon>
        <taxon>Dikarya</taxon>
        <taxon>Ascomycota</taxon>
        <taxon>Pezizomycotina</taxon>
        <taxon>Dothideomycetes</taxon>
        <taxon>Pleosporomycetidae</taxon>
        <taxon>Pleosporales</taxon>
        <taxon>Tetraplosphaeriaceae</taxon>
        <taxon>Polyplosphaeria</taxon>
    </lineage>
</organism>
<protein>
    <submittedName>
        <fullName evidence="1">Uncharacterized protein</fullName>
    </submittedName>
</protein>
<feature type="non-terminal residue" evidence="1">
    <location>
        <position position="1"/>
    </location>
</feature>
<gene>
    <name evidence="1" type="ORF">EJ04DRAFT_410891</name>
</gene>
<dbReference type="AlphaFoldDB" id="A0A9P4QYB6"/>
<feature type="non-terminal residue" evidence="1">
    <location>
        <position position="145"/>
    </location>
</feature>
<accession>A0A9P4QYB6</accession>
<proteinExistence type="predicted"/>
<dbReference type="Proteomes" id="UP000799444">
    <property type="component" value="Unassembled WGS sequence"/>
</dbReference>
<evidence type="ECO:0000313" key="1">
    <source>
        <dbReference type="EMBL" id="KAF2733339.1"/>
    </source>
</evidence>
<dbReference type="OrthoDB" id="5008097at2759"/>
<keyword evidence="2" id="KW-1185">Reference proteome</keyword>
<sequence>VWVAHDTNGSKGPKYQLALEGHNVSSWISSATHNKTKWALRIDDQAIVPTALLDDEERHYQLWYQTNYPEAHQILLNHDYINATWLSSYNVNRVPVDDLFHFSHCVLALRRYIKAKETGRHVCSRDIDRDHVRHCLDALDWLAFP</sequence>
<comment type="caution">
    <text evidence="1">The sequence shown here is derived from an EMBL/GenBank/DDBJ whole genome shotgun (WGS) entry which is preliminary data.</text>
</comment>
<reference evidence="1" key="1">
    <citation type="journal article" date="2020" name="Stud. Mycol.">
        <title>101 Dothideomycetes genomes: a test case for predicting lifestyles and emergence of pathogens.</title>
        <authorList>
            <person name="Haridas S."/>
            <person name="Albert R."/>
            <person name="Binder M."/>
            <person name="Bloem J."/>
            <person name="Labutti K."/>
            <person name="Salamov A."/>
            <person name="Andreopoulos B."/>
            <person name="Baker S."/>
            <person name="Barry K."/>
            <person name="Bills G."/>
            <person name="Bluhm B."/>
            <person name="Cannon C."/>
            <person name="Castanera R."/>
            <person name="Culley D."/>
            <person name="Daum C."/>
            <person name="Ezra D."/>
            <person name="Gonzalez J."/>
            <person name="Henrissat B."/>
            <person name="Kuo A."/>
            <person name="Liang C."/>
            <person name="Lipzen A."/>
            <person name="Lutzoni F."/>
            <person name="Magnuson J."/>
            <person name="Mondo S."/>
            <person name="Nolan M."/>
            <person name="Ohm R."/>
            <person name="Pangilinan J."/>
            <person name="Park H.-J."/>
            <person name="Ramirez L."/>
            <person name="Alfaro M."/>
            <person name="Sun H."/>
            <person name="Tritt A."/>
            <person name="Yoshinaga Y."/>
            <person name="Zwiers L.-H."/>
            <person name="Turgeon B."/>
            <person name="Goodwin S."/>
            <person name="Spatafora J."/>
            <person name="Crous P."/>
            <person name="Grigoriev I."/>
        </authorList>
    </citation>
    <scope>NUCLEOTIDE SEQUENCE</scope>
    <source>
        <strain evidence="1">CBS 125425</strain>
    </source>
</reference>
<name>A0A9P4QYB6_9PLEO</name>